<gene>
    <name evidence="3" type="ORF">GCM10011450_24280</name>
</gene>
<name>A0A918N0D5_9BURK</name>
<sequence>MLTKKNKVTFFVSTISNGGAEAVCVNIANGLAERGLQVDLLVLHTNEKNYIDKLSHKVNLIDLKAQRTRYAAPALLFYLLKYKPKILLVFKYELIDLIIILKKIFRLNIKVIGRNISIFSENNKLKKSIIQQIFIKRIFGIPMEKLDCIINQSYEMEKDLLTSLPSLKERSVVIHNPVASYIEQFAKQNDLDKSSNISYILCIGRLEEVKAFHLAIEAFSIIANNYKNLRLKFVGEGSLKFQLKQKAEQLGLKNRIDFEGFQTDVIPYYRHANLTLLTSKYEGFPNVLIESIVLGTPVVSVDCPSGPREILDYGKYGKLVKPDNIQDLVSSIESILNFPNQYNLSERASFFSVDKAIEKYIKLLIEVSSK</sequence>
<feature type="domain" description="Glycosyl transferase family 1" evidence="1">
    <location>
        <begin position="189"/>
        <end position="341"/>
    </location>
</feature>
<keyword evidence="4" id="KW-1185">Reference proteome</keyword>
<evidence type="ECO:0000313" key="4">
    <source>
        <dbReference type="Proteomes" id="UP000608345"/>
    </source>
</evidence>
<dbReference type="Proteomes" id="UP000608345">
    <property type="component" value="Unassembled WGS sequence"/>
</dbReference>
<reference evidence="3" key="2">
    <citation type="submission" date="2020-09" db="EMBL/GenBank/DDBJ databases">
        <authorList>
            <person name="Sun Q."/>
            <person name="Kim S."/>
        </authorList>
    </citation>
    <scope>NUCLEOTIDE SEQUENCE</scope>
    <source>
        <strain evidence="3">KCTC 23732</strain>
    </source>
</reference>
<dbReference type="PANTHER" id="PTHR12526:SF630">
    <property type="entry name" value="GLYCOSYLTRANSFERASE"/>
    <property type="match status" value="1"/>
</dbReference>
<evidence type="ECO:0000313" key="3">
    <source>
        <dbReference type="EMBL" id="GGW93394.1"/>
    </source>
</evidence>
<evidence type="ECO:0000259" key="2">
    <source>
        <dbReference type="Pfam" id="PF13439"/>
    </source>
</evidence>
<dbReference type="Pfam" id="PF13439">
    <property type="entry name" value="Glyco_transf_4"/>
    <property type="match status" value="1"/>
</dbReference>
<dbReference type="InterPro" id="IPR001296">
    <property type="entry name" value="Glyco_trans_1"/>
</dbReference>
<dbReference type="EMBL" id="BMYS01000020">
    <property type="protein sequence ID" value="GGW93394.1"/>
    <property type="molecule type" value="Genomic_DNA"/>
</dbReference>
<proteinExistence type="predicted"/>
<evidence type="ECO:0008006" key="5">
    <source>
        <dbReference type="Google" id="ProtNLM"/>
    </source>
</evidence>
<dbReference type="SUPFAM" id="SSF53756">
    <property type="entry name" value="UDP-Glycosyltransferase/glycogen phosphorylase"/>
    <property type="match status" value="1"/>
</dbReference>
<reference evidence="3" key="1">
    <citation type="journal article" date="2014" name="Int. J. Syst. Evol. Microbiol.">
        <title>Complete genome sequence of Corynebacterium casei LMG S-19264T (=DSM 44701T), isolated from a smear-ripened cheese.</title>
        <authorList>
            <consortium name="US DOE Joint Genome Institute (JGI-PGF)"/>
            <person name="Walter F."/>
            <person name="Albersmeier A."/>
            <person name="Kalinowski J."/>
            <person name="Ruckert C."/>
        </authorList>
    </citation>
    <scope>NUCLEOTIDE SEQUENCE</scope>
    <source>
        <strain evidence="3">KCTC 23732</strain>
    </source>
</reference>
<organism evidence="3 4">
    <name type="scientific">Advenella faeciporci</name>
    <dbReference type="NCBI Taxonomy" id="797535"/>
    <lineage>
        <taxon>Bacteria</taxon>
        <taxon>Pseudomonadati</taxon>
        <taxon>Pseudomonadota</taxon>
        <taxon>Betaproteobacteria</taxon>
        <taxon>Burkholderiales</taxon>
        <taxon>Alcaligenaceae</taxon>
    </lineage>
</organism>
<dbReference type="PANTHER" id="PTHR12526">
    <property type="entry name" value="GLYCOSYLTRANSFERASE"/>
    <property type="match status" value="1"/>
</dbReference>
<comment type="caution">
    <text evidence="3">The sequence shown here is derived from an EMBL/GenBank/DDBJ whole genome shotgun (WGS) entry which is preliminary data.</text>
</comment>
<accession>A0A918N0D5</accession>
<evidence type="ECO:0000259" key="1">
    <source>
        <dbReference type="Pfam" id="PF00534"/>
    </source>
</evidence>
<dbReference type="RefSeq" id="WP_189385773.1">
    <property type="nucleotide sequence ID" value="NZ_BAABFY010000046.1"/>
</dbReference>
<dbReference type="AlphaFoldDB" id="A0A918N0D5"/>
<dbReference type="InterPro" id="IPR028098">
    <property type="entry name" value="Glyco_trans_4-like_N"/>
</dbReference>
<dbReference type="Gene3D" id="3.40.50.2000">
    <property type="entry name" value="Glycogen Phosphorylase B"/>
    <property type="match status" value="2"/>
</dbReference>
<dbReference type="Pfam" id="PF00534">
    <property type="entry name" value="Glycos_transf_1"/>
    <property type="match status" value="1"/>
</dbReference>
<dbReference type="GO" id="GO:0016757">
    <property type="term" value="F:glycosyltransferase activity"/>
    <property type="evidence" value="ECO:0007669"/>
    <property type="project" value="InterPro"/>
</dbReference>
<protein>
    <recommendedName>
        <fullName evidence="5">Glycosyltransferase</fullName>
    </recommendedName>
</protein>
<dbReference type="CDD" id="cd03811">
    <property type="entry name" value="GT4_GT28_WabH-like"/>
    <property type="match status" value="1"/>
</dbReference>
<feature type="domain" description="Glycosyltransferase subfamily 4-like N-terminal" evidence="2">
    <location>
        <begin position="18"/>
        <end position="178"/>
    </location>
</feature>